<reference evidence="1" key="1">
    <citation type="submission" date="2020-03" db="EMBL/GenBank/DDBJ databases">
        <title>The deep terrestrial virosphere.</title>
        <authorList>
            <person name="Holmfeldt K."/>
            <person name="Nilsson E."/>
            <person name="Simone D."/>
            <person name="Lopez-Fernandez M."/>
            <person name="Wu X."/>
            <person name="de Brujin I."/>
            <person name="Lundin D."/>
            <person name="Andersson A."/>
            <person name="Bertilsson S."/>
            <person name="Dopson M."/>
        </authorList>
    </citation>
    <scope>NUCLEOTIDE SEQUENCE</scope>
    <source>
        <strain evidence="1">MM415B01123</strain>
    </source>
</reference>
<name>A0A6M3ISE7_9ZZZZ</name>
<protein>
    <submittedName>
        <fullName evidence="1">Uncharacterized protein</fullName>
    </submittedName>
</protein>
<proteinExistence type="predicted"/>
<dbReference type="EMBL" id="MT141406">
    <property type="protein sequence ID" value="QJA60373.1"/>
    <property type="molecule type" value="Genomic_DNA"/>
</dbReference>
<dbReference type="AlphaFoldDB" id="A0A6M3ISE7"/>
<organism evidence="1">
    <name type="scientific">viral metagenome</name>
    <dbReference type="NCBI Taxonomy" id="1070528"/>
    <lineage>
        <taxon>unclassified sequences</taxon>
        <taxon>metagenomes</taxon>
        <taxon>organismal metagenomes</taxon>
    </lineage>
</organism>
<gene>
    <name evidence="1" type="ORF">MM415B01123_0015</name>
</gene>
<evidence type="ECO:0000313" key="1">
    <source>
        <dbReference type="EMBL" id="QJA60373.1"/>
    </source>
</evidence>
<accession>A0A6M3ISE7</accession>
<sequence>MVSLIFLLSISLVSYGIGYYIGLIYNHLNRKKVEHGKFNIITANYMKLLGEADHSGRDDGTGKYKIGAYENQIASDLLLCNLRAWGAIYGWYAGFDGIVYMRGDLDFVKPLTEYEAINLKNKDFVSSYVSEGTKIRFNRELKRYEFWIENKLAFFIDGK</sequence>